<reference evidence="18 19" key="1">
    <citation type="submission" date="2018-12" db="EMBL/GenBank/DDBJ databases">
        <title>Dyella dinghuensis sp. nov. DHOA06 and Dyella choica sp. nov. 4M-K27, isolated from forest soil.</title>
        <authorList>
            <person name="Qiu L.-H."/>
            <person name="Gao Z.-H."/>
        </authorList>
    </citation>
    <scope>NUCLEOTIDE SEQUENCE [LARGE SCALE GENOMIC DNA]</scope>
    <source>
        <strain evidence="18 19">4M-K27</strain>
    </source>
</reference>
<dbReference type="OrthoDB" id="9766847at2"/>
<proteinExistence type="inferred from homology"/>
<comment type="caution">
    <text evidence="14">Lacks conserved residue(s) required for the propagation of feature annotation.</text>
</comment>
<dbReference type="PANTHER" id="PTHR30627">
    <property type="entry name" value="PEPTIDOGLYCAN D,D-TRANSPEPTIDASE"/>
    <property type="match status" value="1"/>
</dbReference>
<organism evidence="18 19">
    <name type="scientific">Dyella choica</name>
    <dbReference type="NCBI Taxonomy" id="1927959"/>
    <lineage>
        <taxon>Bacteria</taxon>
        <taxon>Pseudomonadati</taxon>
        <taxon>Pseudomonadota</taxon>
        <taxon>Gammaproteobacteria</taxon>
        <taxon>Lysobacterales</taxon>
        <taxon>Rhodanobacteraceae</taxon>
        <taxon>Dyella</taxon>
    </lineage>
</organism>
<dbReference type="SUPFAM" id="SSF56601">
    <property type="entry name" value="beta-lactamase/transpeptidase-like"/>
    <property type="match status" value="1"/>
</dbReference>
<dbReference type="Pfam" id="PF03717">
    <property type="entry name" value="PBP_dimer"/>
    <property type="match status" value="1"/>
</dbReference>
<dbReference type="GO" id="GO:0009252">
    <property type="term" value="P:peptidoglycan biosynthetic process"/>
    <property type="evidence" value="ECO:0007669"/>
    <property type="project" value="UniProtKB-UniRule"/>
</dbReference>
<feature type="compositionally biased region" description="Low complexity" evidence="15">
    <location>
        <begin position="658"/>
        <end position="672"/>
    </location>
</feature>
<name>A0A3S0PH81_9GAMM</name>
<evidence type="ECO:0000256" key="9">
    <source>
        <dbReference type="ARBA" id="ARBA00022960"/>
    </source>
</evidence>
<keyword evidence="6 14" id="KW-0645">Protease</keyword>
<keyword evidence="7 14" id="KW-0812">Transmembrane</keyword>
<dbReference type="RefSeq" id="WP_126685763.1">
    <property type="nucleotide sequence ID" value="NZ_RYYV01000012.1"/>
</dbReference>
<dbReference type="GO" id="GO:0008658">
    <property type="term" value="F:penicillin binding"/>
    <property type="evidence" value="ECO:0007669"/>
    <property type="project" value="UniProtKB-UniRule"/>
</dbReference>
<keyword evidence="11 14" id="KW-1133">Transmembrane helix</keyword>
<dbReference type="GO" id="GO:0071555">
    <property type="term" value="P:cell wall organization"/>
    <property type="evidence" value="ECO:0007669"/>
    <property type="project" value="UniProtKB-KW"/>
</dbReference>
<evidence type="ECO:0000256" key="12">
    <source>
        <dbReference type="ARBA" id="ARBA00023136"/>
    </source>
</evidence>
<keyword evidence="10 14" id="KW-0573">Peptidoglycan synthesis</keyword>
<dbReference type="GO" id="GO:0006508">
    <property type="term" value="P:proteolysis"/>
    <property type="evidence" value="ECO:0007669"/>
    <property type="project" value="UniProtKB-KW"/>
</dbReference>
<dbReference type="InterPro" id="IPR001460">
    <property type="entry name" value="PCN-bd_Tpept"/>
</dbReference>
<evidence type="ECO:0000256" key="8">
    <source>
        <dbReference type="ARBA" id="ARBA00022801"/>
    </source>
</evidence>
<dbReference type="SUPFAM" id="SSF56519">
    <property type="entry name" value="Penicillin binding protein dimerisation domain"/>
    <property type="match status" value="1"/>
</dbReference>
<dbReference type="InterPro" id="IPR050515">
    <property type="entry name" value="Beta-lactam/transpept"/>
</dbReference>
<feature type="region of interest" description="Disordered" evidence="15">
    <location>
        <begin position="625"/>
        <end position="672"/>
    </location>
</feature>
<evidence type="ECO:0000256" key="11">
    <source>
        <dbReference type="ARBA" id="ARBA00022989"/>
    </source>
</evidence>
<dbReference type="InterPro" id="IPR036138">
    <property type="entry name" value="PBP_dimer_sf"/>
</dbReference>
<keyword evidence="12 14" id="KW-0472">Membrane</keyword>
<evidence type="ECO:0000313" key="19">
    <source>
        <dbReference type="Proteomes" id="UP000274358"/>
    </source>
</evidence>
<dbReference type="GO" id="GO:0008360">
    <property type="term" value="P:regulation of cell shape"/>
    <property type="evidence" value="ECO:0007669"/>
    <property type="project" value="UniProtKB-KW"/>
</dbReference>
<evidence type="ECO:0000256" key="10">
    <source>
        <dbReference type="ARBA" id="ARBA00022984"/>
    </source>
</evidence>
<comment type="pathway">
    <text evidence="14">Cell wall biogenesis; peptidoglycan biosynthesis.</text>
</comment>
<feature type="domain" description="Penicillin-binding protein dimerisation" evidence="17">
    <location>
        <begin position="68"/>
        <end position="238"/>
    </location>
</feature>
<dbReference type="GO" id="GO:0009002">
    <property type="term" value="F:serine-type D-Ala-D-Ala carboxypeptidase activity"/>
    <property type="evidence" value="ECO:0007669"/>
    <property type="project" value="UniProtKB-UniRule"/>
</dbReference>
<keyword evidence="5 14" id="KW-0121">Carboxypeptidase</keyword>
<protein>
    <recommendedName>
        <fullName evidence="14">Peptidoglycan D,D-transpeptidase MrdA</fullName>
        <ecNumber evidence="14">3.4.16.4</ecNumber>
    </recommendedName>
    <alternativeName>
        <fullName evidence="14">Penicillin-binding protein 2</fullName>
        <shortName evidence="14">PBP-2</shortName>
    </alternativeName>
</protein>
<evidence type="ECO:0000259" key="16">
    <source>
        <dbReference type="Pfam" id="PF00905"/>
    </source>
</evidence>
<evidence type="ECO:0000256" key="13">
    <source>
        <dbReference type="ARBA" id="ARBA00023316"/>
    </source>
</evidence>
<dbReference type="EC" id="3.4.16.4" evidence="14"/>
<feature type="active site" description="Acyl-ester intermediate" evidence="14">
    <location>
        <position position="330"/>
    </location>
</feature>
<evidence type="ECO:0000256" key="15">
    <source>
        <dbReference type="SAM" id="MobiDB-lite"/>
    </source>
</evidence>
<evidence type="ECO:0000256" key="4">
    <source>
        <dbReference type="ARBA" id="ARBA00022519"/>
    </source>
</evidence>
<sequence>MKPGAKRLRIYKDTRGEGELFRRRALAGFALILLGLCALVGRYVFLQVLRHDEFAIRSVNNSVKPRAIPPARGLIYDRNGVLLADNVPAFRLEVVPEQIHNMNQVLAELGTVIALDQDDLDAFRKQLKQSRRYDSVPLKMRLTEDDIARFAVNRWRFPGVDVVPYLTRQYTLGPLFAHVIGYVSRIDADDLQNLDADRYKGTTHIGRTGVERSYEDMLHGTPGYELDEVNADGRIQRVLKTDAPVPGKNLYLSIDARIQKAAQDALEGRPGAAVAIDPRNGQVLAMVSLPSFDPNLFVNGISSADYKALMTAADKPLLNRALRGAYPPGSTVKPFMGLAGLEYGIRTPQDSVLSTGVFYIPGQSRGYRDDVRGGVGTTNLYKAIYASVNTYFYKLALDLGIDRISEFMGSYGFGHPSGVDLPGEVSGILPSREWKARHSPKERNWYPGETVITGIGQGYWSVTAVQLAHALATFAGRGVPYAPRVVMSTADVSRPPSPLPNPPTGPSLIKNMKDWEAVNEGMQLVIYSNDPTSTGFGTKLADGFPYRIAGKSGTAERFSRTTNAYNEDKNTAYLAARHRAWFEAFTPAENPRIAVAVVLEAGAWGAKDAGPIARKILDAWLSAQGGAVPPHQPLQESVMSPAASTQSPPTPEDTPQGDMPAPDSSSAGDDDQ</sequence>
<evidence type="ECO:0000313" key="18">
    <source>
        <dbReference type="EMBL" id="RUL73144.1"/>
    </source>
</evidence>
<evidence type="ECO:0000256" key="2">
    <source>
        <dbReference type="ARBA" id="ARBA00004236"/>
    </source>
</evidence>
<dbReference type="Gene3D" id="3.90.1310.10">
    <property type="entry name" value="Penicillin-binding protein 2a (Domain 2)"/>
    <property type="match status" value="1"/>
</dbReference>
<dbReference type="EMBL" id="RYYV01000012">
    <property type="protein sequence ID" value="RUL73144.1"/>
    <property type="molecule type" value="Genomic_DNA"/>
</dbReference>
<dbReference type="PANTHER" id="PTHR30627:SF2">
    <property type="entry name" value="PEPTIDOGLYCAN D,D-TRANSPEPTIDASE MRDA"/>
    <property type="match status" value="1"/>
</dbReference>
<dbReference type="GO" id="GO:0071972">
    <property type="term" value="F:peptidoglycan L,D-transpeptidase activity"/>
    <property type="evidence" value="ECO:0007669"/>
    <property type="project" value="TreeGrafter"/>
</dbReference>
<keyword evidence="4 14" id="KW-0997">Cell inner membrane</keyword>
<dbReference type="Pfam" id="PF00905">
    <property type="entry name" value="Transpeptidase"/>
    <property type="match status" value="1"/>
</dbReference>
<evidence type="ECO:0000256" key="5">
    <source>
        <dbReference type="ARBA" id="ARBA00022645"/>
    </source>
</evidence>
<dbReference type="AlphaFoldDB" id="A0A3S0PH81"/>
<dbReference type="NCBIfam" id="TIGR03423">
    <property type="entry name" value="pbp2_mrdA"/>
    <property type="match status" value="1"/>
</dbReference>
<comment type="function">
    <text evidence="14">Catalyzes cross-linking of the peptidoglycan cell wall.</text>
</comment>
<dbReference type="InterPro" id="IPR012338">
    <property type="entry name" value="Beta-lactam/transpept-like"/>
</dbReference>
<comment type="caution">
    <text evidence="18">The sequence shown here is derived from an EMBL/GenBank/DDBJ whole genome shotgun (WGS) entry which is preliminary data.</text>
</comment>
<evidence type="ECO:0000256" key="14">
    <source>
        <dbReference type="HAMAP-Rule" id="MF_02081"/>
    </source>
</evidence>
<keyword evidence="13 14" id="KW-0961">Cell wall biogenesis/degradation</keyword>
<evidence type="ECO:0000259" key="17">
    <source>
        <dbReference type="Pfam" id="PF03717"/>
    </source>
</evidence>
<dbReference type="GO" id="GO:0005886">
    <property type="term" value="C:plasma membrane"/>
    <property type="evidence" value="ECO:0007669"/>
    <property type="project" value="UniProtKB-SubCell"/>
</dbReference>
<evidence type="ECO:0000256" key="7">
    <source>
        <dbReference type="ARBA" id="ARBA00022692"/>
    </source>
</evidence>
<keyword evidence="9 14" id="KW-0133">Cell shape</keyword>
<dbReference type="InterPro" id="IPR005311">
    <property type="entry name" value="PBP_dimer"/>
</dbReference>
<dbReference type="Gene3D" id="3.30.1390.30">
    <property type="entry name" value="Penicillin-binding protein 2a, domain 3"/>
    <property type="match status" value="1"/>
</dbReference>
<evidence type="ECO:0000256" key="1">
    <source>
        <dbReference type="ARBA" id="ARBA00004167"/>
    </source>
</evidence>
<evidence type="ECO:0000256" key="3">
    <source>
        <dbReference type="ARBA" id="ARBA00022475"/>
    </source>
</evidence>
<comment type="subcellular location">
    <subcellularLocation>
        <location evidence="14">Cell inner membrane</location>
        <topology evidence="14">Single-pass membrane protein</topology>
    </subcellularLocation>
    <subcellularLocation>
        <location evidence="2">Cell membrane</location>
    </subcellularLocation>
    <subcellularLocation>
        <location evidence="1">Membrane</location>
        <topology evidence="1">Single-pass membrane protein</topology>
    </subcellularLocation>
</comment>
<feature type="transmembrane region" description="Helical" evidence="14">
    <location>
        <begin position="25"/>
        <end position="45"/>
    </location>
</feature>
<dbReference type="InterPro" id="IPR017790">
    <property type="entry name" value="Penicillin-binding_protein_2"/>
</dbReference>
<comment type="similarity">
    <text evidence="14">Belongs to the transpeptidase family. MrdA subfamily.</text>
</comment>
<dbReference type="Gene3D" id="3.40.710.10">
    <property type="entry name" value="DD-peptidase/beta-lactamase superfamily"/>
    <property type="match status" value="1"/>
</dbReference>
<keyword evidence="3 14" id="KW-1003">Cell membrane</keyword>
<accession>A0A3S0PH81</accession>
<dbReference type="Proteomes" id="UP000274358">
    <property type="component" value="Unassembled WGS sequence"/>
</dbReference>
<dbReference type="HAMAP" id="MF_02081">
    <property type="entry name" value="MrdA_transpept"/>
    <property type="match status" value="1"/>
</dbReference>
<evidence type="ECO:0000256" key="6">
    <source>
        <dbReference type="ARBA" id="ARBA00022670"/>
    </source>
</evidence>
<gene>
    <name evidence="14 18" type="primary">mrdA</name>
    <name evidence="18" type="ORF">EKH80_15920</name>
</gene>
<keyword evidence="8 14" id="KW-0378">Hydrolase</keyword>
<keyword evidence="19" id="KW-1185">Reference proteome</keyword>
<feature type="domain" description="Penicillin-binding protein transpeptidase" evidence="16">
    <location>
        <begin position="271"/>
        <end position="618"/>
    </location>
</feature>
<comment type="catalytic activity">
    <reaction evidence="14">
        <text>Preferential cleavage: (Ac)2-L-Lys-D-Ala-|-D-Ala. Also transpeptidation of peptidyl-alanyl moieties that are N-acyl substituents of D-alanine.</text>
        <dbReference type="EC" id="3.4.16.4"/>
    </reaction>
</comment>